<evidence type="ECO:0000256" key="1">
    <source>
        <dbReference type="SAM" id="MobiDB-lite"/>
    </source>
</evidence>
<dbReference type="EMBL" id="JXTB01000165">
    <property type="protein sequence ID" value="PON56924.1"/>
    <property type="molecule type" value="Genomic_DNA"/>
</dbReference>
<comment type="caution">
    <text evidence="2">The sequence shown here is derived from an EMBL/GenBank/DDBJ whole genome shotgun (WGS) entry which is preliminary data.</text>
</comment>
<evidence type="ECO:0000313" key="2">
    <source>
        <dbReference type="EMBL" id="PON56924.1"/>
    </source>
</evidence>
<name>A0A2P5C7F5_PARAD</name>
<proteinExistence type="predicted"/>
<keyword evidence="3" id="KW-1185">Reference proteome</keyword>
<protein>
    <submittedName>
        <fullName evidence="2">Uncharacterized protein</fullName>
    </submittedName>
</protein>
<accession>A0A2P5C7F5</accession>
<sequence>MVKLKIPVSLNACKVLFHTLLVRSPPLTWSNPQLNPNSRSHIIRSNVNEDDEFAAVNGELNLKLTKEEGADSGKENDGVSKKKKVSDVNLRRKNTWRSLDSEKGNWVESIGFEEFRVFIWVTYM</sequence>
<feature type="region of interest" description="Disordered" evidence="1">
    <location>
        <begin position="65"/>
        <end position="87"/>
    </location>
</feature>
<evidence type="ECO:0000313" key="3">
    <source>
        <dbReference type="Proteomes" id="UP000237105"/>
    </source>
</evidence>
<organism evidence="2 3">
    <name type="scientific">Parasponia andersonii</name>
    <name type="common">Sponia andersonii</name>
    <dbReference type="NCBI Taxonomy" id="3476"/>
    <lineage>
        <taxon>Eukaryota</taxon>
        <taxon>Viridiplantae</taxon>
        <taxon>Streptophyta</taxon>
        <taxon>Embryophyta</taxon>
        <taxon>Tracheophyta</taxon>
        <taxon>Spermatophyta</taxon>
        <taxon>Magnoliopsida</taxon>
        <taxon>eudicotyledons</taxon>
        <taxon>Gunneridae</taxon>
        <taxon>Pentapetalae</taxon>
        <taxon>rosids</taxon>
        <taxon>fabids</taxon>
        <taxon>Rosales</taxon>
        <taxon>Cannabaceae</taxon>
        <taxon>Parasponia</taxon>
    </lineage>
</organism>
<dbReference type="Proteomes" id="UP000237105">
    <property type="component" value="Unassembled WGS sequence"/>
</dbReference>
<dbReference type="AlphaFoldDB" id="A0A2P5C7F5"/>
<reference evidence="3" key="1">
    <citation type="submission" date="2016-06" db="EMBL/GenBank/DDBJ databases">
        <title>Parallel loss of symbiosis genes in relatives of nitrogen-fixing non-legume Parasponia.</title>
        <authorList>
            <person name="Van Velzen R."/>
            <person name="Holmer R."/>
            <person name="Bu F."/>
            <person name="Rutten L."/>
            <person name="Van Zeijl A."/>
            <person name="Liu W."/>
            <person name="Santuari L."/>
            <person name="Cao Q."/>
            <person name="Sharma T."/>
            <person name="Shen D."/>
            <person name="Roswanjaya Y."/>
            <person name="Wardhani T."/>
            <person name="Kalhor M.S."/>
            <person name="Jansen J."/>
            <person name="Van den Hoogen J."/>
            <person name="Gungor B."/>
            <person name="Hartog M."/>
            <person name="Hontelez J."/>
            <person name="Verver J."/>
            <person name="Yang W.-C."/>
            <person name="Schijlen E."/>
            <person name="Repin R."/>
            <person name="Schilthuizen M."/>
            <person name="Schranz E."/>
            <person name="Heidstra R."/>
            <person name="Miyata K."/>
            <person name="Fedorova E."/>
            <person name="Kohlen W."/>
            <person name="Bisseling T."/>
            <person name="Smit S."/>
            <person name="Geurts R."/>
        </authorList>
    </citation>
    <scope>NUCLEOTIDE SEQUENCE [LARGE SCALE GENOMIC DNA]</scope>
    <source>
        <strain evidence="3">cv. WU1-14</strain>
    </source>
</reference>
<gene>
    <name evidence="2" type="ORF">PanWU01x14_177900</name>
</gene>